<evidence type="ECO:0000256" key="2">
    <source>
        <dbReference type="SAM" id="MobiDB-lite"/>
    </source>
</evidence>
<dbReference type="AlphaFoldDB" id="A0A915NZI9"/>
<keyword evidence="4" id="KW-1185">Reference proteome</keyword>
<keyword evidence="1" id="KW-0677">Repeat</keyword>
<dbReference type="Pfam" id="PF01391">
    <property type="entry name" value="Collagen"/>
    <property type="match status" value="1"/>
</dbReference>
<dbReference type="PANTHER" id="PTHR24637:SF308">
    <property type="entry name" value="COL_CUTICLE_N DOMAIN-CONTAINING PROTEIN"/>
    <property type="match status" value="1"/>
</dbReference>
<keyword evidence="3" id="KW-1133">Transmembrane helix</keyword>
<evidence type="ECO:0000256" key="3">
    <source>
        <dbReference type="SAM" id="Phobius"/>
    </source>
</evidence>
<feature type="region of interest" description="Disordered" evidence="2">
    <location>
        <begin position="93"/>
        <end position="124"/>
    </location>
</feature>
<evidence type="ECO:0000256" key="1">
    <source>
        <dbReference type="ARBA" id="ARBA00022737"/>
    </source>
</evidence>
<keyword evidence="3" id="KW-0472">Membrane</keyword>
<dbReference type="InterPro" id="IPR008160">
    <property type="entry name" value="Collagen"/>
</dbReference>
<keyword evidence="3" id="KW-0812">Transmembrane</keyword>
<sequence length="273" mass="28449">MFTMPDKNTPIQILSSICFAFTIGALMISLNLFFDLEKMDAELKQEKMEFKLITDKSWELLLDPKFQRNKRQTFYGGATDPNCHCAPSAQNCPKGPPGPDGEKGEPGIPGQNGPPGKPGEKGGIFIFEKVKPPCVKCPAGEPGPKGRPGVQGPPGKNGESGLGGGKIIKYINTPGPKGSPGPVGPPGDQGLPGLDGQPGSDGLPGLVGQPGPAGDNGEPGIPGKPGKPGREGAEKNYCPCPLRSLPLPSAAGLYQINNKNRRGLKEGTVRIKS</sequence>
<evidence type="ECO:0000313" key="4">
    <source>
        <dbReference type="Proteomes" id="UP000887560"/>
    </source>
</evidence>
<reference evidence="5" key="1">
    <citation type="submission" date="2022-11" db="UniProtKB">
        <authorList>
            <consortium name="WormBaseParasite"/>
        </authorList>
    </citation>
    <scope>IDENTIFICATION</scope>
</reference>
<organism evidence="4 5">
    <name type="scientific">Meloidogyne floridensis</name>
    <dbReference type="NCBI Taxonomy" id="298350"/>
    <lineage>
        <taxon>Eukaryota</taxon>
        <taxon>Metazoa</taxon>
        <taxon>Ecdysozoa</taxon>
        <taxon>Nematoda</taxon>
        <taxon>Chromadorea</taxon>
        <taxon>Rhabditida</taxon>
        <taxon>Tylenchina</taxon>
        <taxon>Tylenchomorpha</taxon>
        <taxon>Tylenchoidea</taxon>
        <taxon>Meloidogynidae</taxon>
        <taxon>Meloidogyninae</taxon>
        <taxon>Meloidogyne</taxon>
    </lineage>
</organism>
<feature type="region of interest" description="Disordered" evidence="2">
    <location>
        <begin position="138"/>
        <end position="240"/>
    </location>
</feature>
<dbReference type="PANTHER" id="PTHR24637">
    <property type="entry name" value="COLLAGEN"/>
    <property type="match status" value="1"/>
</dbReference>
<dbReference type="Proteomes" id="UP000887560">
    <property type="component" value="Unplaced"/>
</dbReference>
<protein>
    <submittedName>
        <fullName evidence="5">Nematode cuticle collagen N-terminal domain-containing protein</fullName>
    </submittedName>
</protein>
<dbReference type="WBParaSite" id="scf7180000422096.g8265">
    <property type="protein sequence ID" value="scf7180000422096.g8265"/>
    <property type="gene ID" value="scf7180000422096.g8265"/>
</dbReference>
<proteinExistence type="predicted"/>
<feature type="transmembrane region" description="Helical" evidence="3">
    <location>
        <begin position="12"/>
        <end position="34"/>
    </location>
</feature>
<feature type="compositionally biased region" description="Low complexity" evidence="2">
    <location>
        <begin position="186"/>
        <end position="206"/>
    </location>
</feature>
<accession>A0A915NZI9</accession>
<name>A0A915NZI9_9BILA</name>
<evidence type="ECO:0000313" key="5">
    <source>
        <dbReference type="WBParaSite" id="scf7180000422096.g8265"/>
    </source>
</evidence>